<feature type="compositionally biased region" description="Basic and acidic residues" evidence="1">
    <location>
        <begin position="287"/>
        <end position="305"/>
    </location>
</feature>
<sequence>MPTRRAAAASATPGTLTGQISMSDVLLQTLGDEASMDAAQFSQRVGDLFKEQPAHGRGEGAPLSRQGSLGGGRSSGRSARITASNVSGDTSNSGKTAQEIWHDIMSAPPAAGDGPGWKRQQSATQGQAALGALASGLSGLGTLLQGGATLGSGAFPGGSLISQASLDKLVAEHPAKTVTKTTKEWVDLLVNSANPAPLRGIAGSQKVALENAALEVMASPPRGTRSKEKGPASPRKAGSTATAAAAAAKETKKRGRVAIESDRPIVNLPPKKKGRRRKGEVDTETEEEKRLRAEERQRKNRESAARSHRRKAQHAEELEKRARDQEKKISDLEKENAKLRRQLSEAKEKLKKGGLGSPGGSLKRTSSVRS</sequence>
<dbReference type="PROSITE" id="PS50217">
    <property type="entry name" value="BZIP"/>
    <property type="match status" value="1"/>
</dbReference>
<dbReference type="GO" id="GO:0003700">
    <property type="term" value="F:DNA-binding transcription factor activity"/>
    <property type="evidence" value="ECO:0007669"/>
    <property type="project" value="InterPro"/>
</dbReference>
<dbReference type="EMBL" id="HBEV01003106">
    <property type="protein sequence ID" value="CAD8579854.1"/>
    <property type="molecule type" value="Transcribed_RNA"/>
</dbReference>
<feature type="compositionally biased region" description="Low complexity" evidence="1">
    <location>
        <begin position="1"/>
        <end position="11"/>
    </location>
</feature>
<dbReference type="InterPro" id="IPR046347">
    <property type="entry name" value="bZIP_sf"/>
</dbReference>
<proteinExistence type="predicted"/>
<feature type="compositionally biased region" description="Basic and acidic residues" evidence="1">
    <location>
        <begin position="47"/>
        <end position="58"/>
    </location>
</feature>
<dbReference type="AlphaFoldDB" id="A0A7S0KFV8"/>
<accession>A0A7S0KFV8</accession>
<feature type="domain" description="BZIP" evidence="2">
    <location>
        <begin position="290"/>
        <end position="353"/>
    </location>
</feature>
<gene>
    <name evidence="3" type="ORF">MSP1404_LOCUS2352</name>
</gene>
<dbReference type="InterPro" id="IPR004827">
    <property type="entry name" value="bZIP"/>
</dbReference>
<dbReference type="Gene3D" id="1.20.5.170">
    <property type="match status" value="1"/>
</dbReference>
<dbReference type="SUPFAM" id="SSF57959">
    <property type="entry name" value="Leucine zipper domain"/>
    <property type="match status" value="1"/>
</dbReference>
<evidence type="ECO:0000259" key="2">
    <source>
        <dbReference type="PROSITE" id="PS50217"/>
    </source>
</evidence>
<name>A0A7S0KFV8_MICPS</name>
<evidence type="ECO:0000256" key="1">
    <source>
        <dbReference type="SAM" id="MobiDB-lite"/>
    </source>
</evidence>
<dbReference type="SMART" id="SM00338">
    <property type="entry name" value="BRLZ"/>
    <property type="match status" value="1"/>
</dbReference>
<dbReference type="CDD" id="cd14686">
    <property type="entry name" value="bZIP"/>
    <property type="match status" value="1"/>
</dbReference>
<feature type="region of interest" description="Disordered" evidence="1">
    <location>
        <begin position="213"/>
        <end position="370"/>
    </location>
</feature>
<reference evidence="3" key="1">
    <citation type="submission" date="2021-01" db="EMBL/GenBank/DDBJ databases">
        <authorList>
            <person name="Corre E."/>
            <person name="Pelletier E."/>
            <person name="Niang G."/>
            <person name="Scheremetjew M."/>
            <person name="Finn R."/>
            <person name="Kale V."/>
            <person name="Holt S."/>
            <person name="Cochrane G."/>
            <person name="Meng A."/>
            <person name="Brown T."/>
            <person name="Cohen L."/>
        </authorList>
    </citation>
    <scope>NUCLEOTIDE SEQUENCE</scope>
    <source>
        <strain evidence="3">CCMP494</strain>
    </source>
</reference>
<feature type="compositionally biased region" description="Polar residues" evidence="1">
    <location>
        <begin position="81"/>
        <end position="95"/>
    </location>
</feature>
<protein>
    <recommendedName>
        <fullName evidence="2">BZIP domain-containing protein</fullName>
    </recommendedName>
</protein>
<feature type="compositionally biased region" description="Basic and acidic residues" evidence="1">
    <location>
        <begin position="313"/>
        <end position="348"/>
    </location>
</feature>
<organism evidence="3">
    <name type="scientific">Micromonas pusilla</name>
    <name type="common">Picoplanktonic green alga</name>
    <name type="synonym">Chromulina pusilla</name>
    <dbReference type="NCBI Taxonomy" id="38833"/>
    <lineage>
        <taxon>Eukaryota</taxon>
        <taxon>Viridiplantae</taxon>
        <taxon>Chlorophyta</taxon>
        <taxon>Mamiellophyceae</taxon>
        <taxon>Mamiellales</taxon>
        <taxon>Mamiellaceae</taxon>
        <taxon>Micromonas</taxon>
    </lineage>
</organism>
<feature type="region of interest" description="Disordered" evidence="1">
    <location>
        <begin position="1"/>
        <end position="20"/>
    </location>
</feature>
<evidence type="ECO:0000313" key="3">
    <source>
        <dbReference type="EMBL" id="CAD8579854.1"/>
    </source>
</evidence>
<feature type="region of interest" description="Disordered" evidence="1">
    <location>
        <begin position="44"/>
        <end position="95"/>
    </location>
</feature>